<feature type="compositionally biased region" description="Low complexity" evidence="1">
    <location>
        <begin position="216"/>
        <end position="240"/>
    </location>
</feature>
<dbReference type="GeneID" id="111087831"/>
<proteinExistence type="predicted"/>
<feature type="compositionally biased region" description="Basic and acidic residues" evidence="1">
    <location>
        <begin position="743"/>
        <end position="755"/>
    </location>
</feature>
<evidence type="ECO:0000313" key="2">
    <source>
        <dbReference type="Proteomes" id="UP000694941"/>
    </source>
</evidence>
<feature type="compositionally biased region" description="Low complexity" evidence="1">
    <location>
        <begin position="277"/>
        <end position="290"/>
    </location>
</feature>
<name>A0ABM1T6V3_LIMPO</name>
<evidence type="ECO:0000256" key="1">
    <source>
        <dbReference type="SAM" id="MobiDB-lite"/>
    </source>
</evidence>
<sequence length="755" mass="84268">MSEGVERPLTRLNSSSSDQRIETICQEEILSSGEGTSDIEAHCQNAEDKTSMVALHPEFSTGFTKLRSLLESPDRKMTVKQSETNDKEDLQFRGENSNTSASETIPSELQLGPDFGYSQRYFHISDGNLYSVFSPLQGRSYGVTPSFLRKRGYAIRGSRGKGRRNQRRGLKFHNFIPSESITSERDEKTADDVWKVHAECRLREEHGSKQIMVSHWSLSSSSPSGTNPVPSNLPSSLSSSDGATSEESREFSYEQKPQEHSMTSKNRENLNNIYSTPEPQSSPHSLPLLSCRSSHGTSSVVDKILFHKLLKKDLEDSQNFIPVYKETSVENMPMCKQNSLSDSVVNVSNQNTQGVKSDANYSELKPSVGEGIGKNVFHEGEEEDIVSERKHKRKPLHTRRVVPYFRYLSMIEGNQDVPLDLSCKQKPNCDNTCFVNNSSSVTRKLNTLEKHMPPFLPISRIPSQHAGNSKSSTSFGKIMPNNTHLTYPLGVKNKKMHLGKTPSSRVKEVELSKEEDVTPTSLPYIYTVEDLVNQTDLPVISLPSLSDVQPSNSFLASSLHNSLCNKPGNTDQLAHSIVEIQGSPYGALPANQSSSSLPSGASNIFTSSASSFNNLLSLPSTSTSQPNTHFMCQETALRSNFRLPKNPRKASQRTIIKQKLEDAFRQNGFLVQTKQVSDGDATFCKFRQLRKYTRYYLKSWHQHLPDEVHKLWKGFLPPKTALPHTTVGTRGEPATVVCPTNSSKDKQMDEKHGQS</sequence>
<reference evidence="3 4" key="1">
    <citation type="submission" date="2025-05" db="UniProtKB">
        <authorList>
            <consortium name="RefSeq"/>
        </authorList>
    </citation>
    <scope>IDENTIFICATION</scope>
    <source>
        <tissue evidence="3 4">Muscle</tissue>
    </source>
</reference>
<feature type="compositionally biased region" description="Polar residues" evidence="1">
    <location>
        <begin position="260"/>
        <end position="275"/>
    </location>
</feature>
<feature type="compositionally biased region" description="Polar residues" evidence="1">
    <location>
        <begin position="461"/>
        <end position="478"/>
    </location>
</feature>
<dbReference type="Proteomes" id="UP000694941">
    <property type="component" value="Unplaced"/>
</dbReference>
<dbReference type="RefSeq" id="XP_022251609.1">
    <property type="nucleotide sequence ID" value="XM_022395901.1"/>
</dbReference>
<evidence type="ECO:0000313" key="3">
    <source>
        <dbReference type="RefSeq" id="XP_022251608.1"/>
    </source>
</evidence>
<feature type="compositionally biased region" description="Basic and acidic residues" evidence="1">
    <location>
        <begin position="246"/>
        <end position="259"/>
    </location>
</feature>
<feature type="compositionally biased region" description="Polar residues" evidence="1">
    <location>
        <begin position="94"/>
        <end position="107"/>
    </location>
</feature>
<protein>
    <submittedName>
        <fullName evidence="3 4">Uncharacterized protein LOC111087831</fullName>
    </submittedName>
</protein>
<evidence type="ECO:0000313" key="4">
    <source>
        <dbReference type="RefSeq" id="XP_022251609.1"/>
    </source>
</evidence>
<feature type="region of interest" description="Disordered" evidence="1">
    <location>
        <begin position="1"/>
        <end position="20"/>
    </location>
</feature>
<feature type="region of interest" description="Disordered" evidence="1">
    <location>
        <begin position="73"/>
        <end position="108"/>
    </location>
</feature>
<feature type="compositionally biased region" description="Basic and acidic residues" evidence="1">
    <location>
        <begin position="73"/>
        <end position="92"/>
    </location>
</feature>
<dbReference type="RefSeq" id="XP_022251608.1">
    <property type="nucleotide sequence ID" value="XM_022395900.1"/>
</dbReference>
<feature type="region of interest" description="Disordered" evidence="1">
    <location>
        <begin position="725"/>
        <end position="755"/>
    </location>
</feature>
<keyword evidence="2" id="KW-1185">Reference proteome</keyword>
<accession>A0ABM1T6V3</accession>
<gene>
    <name evidence="3 4" type="primary">LOC111087831</name>
</gene>
<feature type="region of interest" description="Disordered" evidence="1">
    <location>
        <begin position="216"/>
        <end position="290"/>
    </location>
</feature>
<feature type="region of interest" description="Disordered" evidence="1">
    <location>
        <begin position="456"/>
        <end position="478"/>
    </location>
</feature>
<organism evidence="2 4">
    <name type="scientific">Limulus polyphemus</name>
    <name type="common">Atlantic horseshoe crab</name>
    <dbReference type="NCBI Taxonomy" id="6850"/>
    <lineage>
        <taxon>Eukaryota</taxon>
        <taxon>Metazoa</taxon>
        <taxon>Ecdysozoa</taxon>
        <taxon>Arthropoda</taxon>
        <taxon>Chelicerata</taxon>
        <taxon>Merostomata</taxon>
        <taxon>Xiphosura</taxon>
        <taxon>Limulidae</taxon>
        <taxon>Limulus</taxon>
    </lineage>
</organism>